<dbReference type="Proteomes" id="UP000807716">
    <property type="component" value="Unassembled WGS sequence"/>
</dbReference>
<dbReference type="SUPFAM" id="SSF51905">
    <property type="entry name" value="FAD/NAD(P)-binding domain"/>
    <property type="match status" value="1"/>
</dbReference>
<feature type="domain" description="FAD-binding" evidence="7">
    <location>
        <begin position="9"/>
        <end position="281"/>
    </location>
</feature>
<evidence type="ECO:0000256" key="5">
    <source>
        <dbReference type="SAM" id="MobiDB-lite"/>
    </source>
</evidence>
<keyword evidence="2" id="KW-0285">Flavoprotein</keyword>
<evidence type="ECO:0000313" key="8">
    <source>
        <dbReference type="EMBL" id="KAG0257472.1"/>
    </source>
</evidence>
<feature type="region of interest" description="Disordered" evidence="5">
    <location>
        <begin position="245"/>
        <end position="279"/>
    </location>
</feature>
<dbReference type="OrthoDB" id="655030at2759"/>
<accession>A0A9P6U2B3</accession>
<dbReference type="InterPro" id="IPR050562">
    <property type="entry name" value="FAD_mOase_fung"/>
</dbReference>
<keyword evidence="4" id="KW-0560">Oxidoreductase</keyword>
<evidence type="ECO:0000256" key="6">
    <source>
        <dbReference type="SAM" id="Phobius"/>
    </source>
</evidence>
<dbReference type="Pfam" id="PF01494">
    <property type="entry name" value="FAD_binding_3"/>
    <property type="match status" value="1"/>
</dbReference>
<evidence type="ECO:0000256" key="1">
    <source>
        <dbReference type="ARBA" id="ARBA00007992"/>
    </source>
</evidence>
<keyword evidence="3" id="KW-0274">FAD</keyword>
<feature type="compositionally biased region" description="Basic and acidic residues" evidence="5">
    <location>
        <begin position="302"/>
        <end position="312"/>
    </location>
</feature>
<evidence type="ECO:0000256" key="2">
    <source>
        <dbReference type="ARBA" id="ARBA00022630"/>
    </source>
</evidence>
<dbReference type="GO" id="GO:0071949">
    <property type="term" value="F:FAD binding"/>
    <property type="evidence" value="ECO:0007669"/>
    <property type="project" value="InterPro"/>
</dbReference>
<dbReference type="PANTHER" id="PTHR47356">
    <property type="entry name" value="FAD-DEPENDENT MONOOXYGENASE ASQG-RELATED"/>
    <property type="match status" value="1"/>
</dbReference>
<dbReference type="Gene3D" id="3.50.50.60">
    <property type="entry name" value="FAD/NAD(P)-binding domain"/>
    <property type="match status" value="2"/>
</dbReference>
<feature type="transmembrane region" description="Helical" evidence="6">
    <location>
        <begin position="12"/>
        <end position="31"/>
    </location>
</feature>
<dbReference type="PANTHER" id="PTHR47356:SF2">
    <property type="entry name" value="FAD-BINDING DOMAIN-CONTAINING PROTEIN-RELATED"/>
    <property type="match status" value="1"/>
</dbReference>
<evidence type="ECO:0000256" key="4">
    <source>
        <dbReference type="ARBA" id="ARBA00023002"/>
    </source>
</evidence>
<keyword evidence="6" id="KW-0812">Transmembrane</keyword>
<dbReference type="InterPro" id="IPR002938">
    <property type="entry name" value="FAD-bd"/>
</dbReference>
<evidence type="ECO:0000313" key="9">
    <source>
        <dbReference type="Proteomes" id="UP000807716"/>
    </source>
</evidence>
<dbReference type="AlphaFoldDB" id="A0A9P6U2B3"/>
<evidence type="ECO:0000256" key="3">
    <source>
        <dbReference type="ARBA" id="ARBA00022827"/>
    </source>
</evidence>
<keyword evidence="9" id="KW-1185">Reference proteome</keyword>
<evidence type="ECO:0000259" key="7">
    <source>
        <dbReference type="Pfam" id="PF01494"/>
    </source>
</evidence>
<protein>
    <recommendedName>
        <fullName evidence="7">FAD-binding domain-containing protein</fullName>
    </recommendedName>
</protein>
<comment type="caution">
    <text evidence="8">The sequence shown here is derived from an EMBL/GenBank/DDBJ whole genome shotgun (WGS) entry which is preliminary data.</text>
</comment>
<proteinExistence type="inferred from homology"/>
<keyword evidence="6" id="KW-1133">Transmembrane helix</keyword>
<sequence length="494" mass="55599">MDDSRIRPKVIISGAGLAGLITAIMFEFAGIDYHILEQASRLRPLGTSISLHPVVMRLMDQLGLLDDIHRIGKPLKSISILSSTGRKMSKIDVRGNKRRHGSQAMVMSRPELHQLLLSRIPSHKITTGKRVVDYVEDETGVTVVCMDETTYRGDFVIGADGAYSTIRQIMYQKLHTQGKLSQSDCLPLQYDKHCVVGITDELDPVKYPVLLDKSCEMKVVLGKDQRTSMWLMPLVGNRIGWCVGGPDPRQEQEREADHHHNNHHHSHVHDDDESDRMSHASFASRSKFDHIFHPLRRAASSDHLRAGSEDSSRSSIHWGPESPSEILAEAHQFKCPYSSGSALDLIQATPLDRVSKVLLEEKMFESWYSGRVVLIGDGASQAILDAAYLVNLFVDLRSTSLKELTMAFEDYYQARSNTAKLALDSSRDMANVIYEKSLRASVARNIALRVAPTWFLQLMTDSINTDTPLLKFLPYVANKGSRKKQKYRFMQSLQ</sequence>
<feature type="compositionally biased region" description="Basic and acidic residues" evidence="5">
    <location>
        <begin position="248"/>
        <end position="259"/>
    </location>
</feature>
<dbReference type="PRINTS" id="PR00420">
    <property type="entry name" value="RNGMNOXGNASE"/>
</dbReference>
<keyword evidence="6" id="KW-0472">Membrane</keyword>
<dbReference type="GO" id="GO:0004497">
    <property type="term" value="F:monooxygenase activity"/>
    <property type="evidence" value="ECO:0007669"/>
    <property type="project" value="InterPro"/>
</dbReference>
<dbReference type="InterPro" id="IPR036188">
    <property type="entry name" value="FAD/NAD-bd_sf"/>
</dbReference>
<gene>
    <name evidence="8" type="ORF">DFQ27_005083</name>
</gene>
<name>A0A9P6U2B3_9FUNG</name>
<organism evidence="8 9">
    <name type="scientific">Actinomortierella ambigua</name>
    <dbReference type="NCBI Taxonomy" id="1343610"/>
    <lineage>
        <taxon>Eukaryota</taxon>
        <taxon>Fungi</taxon>
        <taxon>Fungi incertae sedis</taxon>
        <taxon>Mucoromycota</taxon>
        <taxon>Mortierellomycotina</taxon>
        <taxon>Mortierellomycetes</taxon>
        <taxon>Mortierellales</taxon>
        <taxon>Mortierellaceae</taxon>
        <taxon>Actinomortierella</taxon>
    </lineage>
</organism>
<reference evidence="8" key="1">
    <citation type="journal article" date="2020" name="Fungal Divers.">
        <title>Resolving the Mortierellaceae phylogeny through synthesis of multi-gene phylogenetics and phylogenomics.</title>
        <authorList>
            <person name="Vandepol N."/>
            <person name="Liber J."/>
            <person name="Desiro A."/>
            <person name="Na H."/>
            <person name="Kennedy M."/>
            <person name="Barry K."/>
            <person name="Grigoriev I.V."/>
            <person name="Miller A.N."/>
            <person name="O'Donnell K."/>
            <person name="Stajich J.E."/>
            <person name="Bonito G."/>
        </authorList>
    </citation>
    <scope>NUCLEOTIDE SEQUENCE</scope>
    <source>
        <strain evidence="8">BC1065</strain>
    </source>
</reference>
<dbReference type="EMBL" id="JAAAJB010000359">
    <property type="protein sequence ID" value="KAG0257472.1"/>
    <property type="molecule type" value="Genomic_DNA"/>
</dbReference>
<feature type="region of interest" description="Disordered" evidence="5">
    <location>
        <begin position="302"/>
        <end position="321"/>
    </location>
</feature>
<comment type="similarity">
    <text evidence="1">Belongs to the paxM FAD-dependent monooxygenase family.</text>
</comment>